<dbReference type="KEGG" id="sti:Sthe_2792"/>
<name>D1C8R2_SPHTD</name>
<reference evidence="3" key="1">
    <citation type="submission" date="2009-11" db="EMBL/GenBank/DDBJ databases">
        <title>The complete chromosome 2 of Sphaerobacter thermophilus DSM 20745.</title>
        <authorList>
            <person name="Lucas S."/>
            <person name="Copeland A."/>
            <person name="Lapidus A."/>
            <person name="Glavina del Rio T."/>
            <person name="Dalin E."/>
            <person name="Tice H."/>
            <person name="Bruce D."/>
            <person name="Goodwin L."/>
            <person name="Pitluck S."/>
            <person name="Kyrpides N."/>
            <person name="Mavromatis K."/>
            <person name="Ivanova N."/>
            <person name="Mikhailova N."/>
            <person name="LaButti K.M."/>
            <person name="Clum A."/>
            <person name="Sun H.I."/>
            <person name="Brettin T."/>
            <person name="Detter J.C."/>
            <person name="Han C."/>
            <person name="Larimer F."/>
            <person name="Land M."/>
            <person name="Hauser L."/>
            <person name="Markowitz V."/>
            <person name="Cheng J.F."/>
            <person name="Hugenholtz P."/>
            <person name="Woyke T."/>
            <person name="Wu D."/>
            <person name="Steenblock K."/>
            <person name="Schneider S."/>
            <person name="Pukall R."/>
            <person name="Goeker M."/>
            <person name="Klenk H.P."/>
            <person name="Eisen J.A."/>
        </authorList>
    </citation>
    <scope>NUCLEOTIDE SEQUENCE [LARGE SCALE GENOMIC DNA]</scope>
    <source>
        <strain evidence="3">ATCC 49802 / DSM 20745 / S 6022</strain>
    </source>
</reference>
<sequence>MIDRGARISTGTLARAVAYGLGTGAAVLLLVGIPTVLIPNPWFSRMVPTRPQDYAFLALTVLLSALIGATYAFPAACPLQEGKLTAGGFLSFLAVGCPVCNKIVVLALGTTGAMRYFEPAQPLLAIAGIALLGYALFVRLRATRHAWWPSST</sequence>
<accession>D1C8R2</accession>
<feature type="transmembrane region" description="Helical" evidence="1">
    <location>
        <begin position="12"/>
        <end position="34"/>
    </location>
</feature>
<dbReference type="EMBL" id="CP001824">
    <property type="protein sequence ID" value="ACZ40205.1"/>
    <property type="molecule type" value="Genomic_DNA"/>
</dbReference>
<keyword evidence="1" id="KW-0472">Membrane</keyword>
<dbReference type="eggNOG" id="COG0785">
    <property type="taxonomic scope" value="Bacteria"/>
</dbReference>
<protein>
    <submittedName>
        <fullName evidence="2">Uncharacterized protein</fullName>
    </submittedName>
</protein>
<dbReference type="HOGENOM" id="CLU_106268_2_0_0"/>
<gene>
    <name evidence="2" type="ordered locus">Sthe_2792</name>
</gene>
<dbReference type="STRING" id="479434.Sthe_2792"/>
<feature type="transmembrane region" description="Helical" evidence="1">
    <location>
        <begin position="54"/>
        <end position="74"/>
    </location>
</feature>
<keyword evidence="3" id="KW-1185">Reference proteome</keyword>
<dbReference type="Proteomes" id="UP000002027">
    <property type="component" value="Chromosome 2"/>
</dbReference>
<proteinExistence type="predicted"/>
<evidence type="ECO:0000256" key="1">
    <source>
        <dbReference type="SAM" id="Phobius"/>
    </source>
</evidence>
<feature type="transmembrane region" description="Helical" evidence="1">
    <location>
        <begin position="86"/>
        <end position="108"/>
    </location>
</feature>
<keyword evidence="1" id="KW-1133">Transmembrane helix</keyword>
<reference evidence="2 3" key="2">
    <citation type="journal article" date="2010" name="Stand. Genomic Sci.">
        <title>Complete genome sequence of Desulfohalobium retbaense type strain (HR(100)).</title>
        <authorList>
            <person name="Spring S."/>
            <person name="Nolan M."/>
            <person name="Lapidus A."/>
            <person name="Glavina Del Rio T."/>
            <person name="Copeland A."/>
            <person name="Tice H."/>
            <person name="Cheng J.F."/>
            <person name="Lucas S."/>
            <person name="Land M."/>
            <person name="Chen F."/>
            <person name="Bruce D."/>
            <person name="Goodwin L."/>
            <person name="Pitluck S."/>
            <person name="Ivanova N."/>
            <person name="Mavromatis K."/>
            <person name="Mikhailova N."/>
            <person name="Pati A."/>
            <person name="Chen A."/>
            <person name="Palaniappan K."/>
            <person name="Hauser L."/>
            <person name="Chang Y.J."/>
            <person name="Jeffries C.D."/>
            <person name="Munk C."/>
            <person name="Kiss H."/>
            <person name="Chain P."/>
            <person name="Han C."/>
            <person name="Brettin T."/>
            <person name="Detter J.C."/>
            <person name="Schuler E."/>
            <person name="Goker M."/>
            <person name="Rohde M."/>
            <person name="Bristow J."/>
            <person name="Eisen J.A."/>
            <person name="Markowitz V."/>
            <person name="Hugenholtz P."/>
            <person name="Kyrpides N.C."/>
            <person name="Klenk H.P."/>
        </authorList>
    </citation>
    <scope>NUCLEOTIDE SEQUENCE [LARGE SCALE GENOMIC DNA]</scope>
    <source>
        <strain evidence="3">ATCC 49802 / DSM 20745 / S 6022</strain>
    </source>
</reference>
<dbReference type="InParanoid" id="D1C8R2"/>
<organism evidence="2 3">
    <name type="scientific">Sphaerobacter thermophilus (strain ATCC 49802 / DSM 20745 / KCCM 41009 / NCIMB 13125 / S 6022)</name>
    <dbReference type="NCBI Taxonomy" id="479434"/>
    <lineage>
        <taxon>Bacteria</taxon>
        <taxon>Pseudomonadati</taxon>
        <taxon>Thermomicrobiota</taxon>
        <taxon>Thermomicrobia</taxon>
        <taxon>Sphaerobacterales</taxon>
        <taxon>Sphaerobacterineae</taxon>
        <taxon>Sphaerobacteraceae</taxon>
        <taxon>Sphaerobacter</taxon>
    </lineage>
</organism>
<evidence type="ECO:0000313" key="2">
    <source>
        <dbReference type="EMBL" id="ACZ40205.1"/>
    </source>
</evidence>
<dbReference type="AlphaFoldDB" id="D1C8R2"/>
<evidence type="ECO:0000313" key="3">
    <source>
        <dbReference type="Proteomes" id="UP000002027"/>
    </source>
</evidence>
<dbReference type="RefSeq" id="WP_012873241.1">
    <property type="nucleotide sequence ID" value="NC_013524.1"/>
</dbReference>
<keyword evidence="1" id="KW-0812">Transmembrane</keyword>
<feature type="transmembrane region" description="Helical" evidence="1">
    <location>
        <begin position="120"/>
        <end position="138"/>
    </location>
</feature>